<dbReference type="InterPro" id="IPR004358">
    <property type="entry name" value="Sig_transdc_His_kin-like_C"/>
</dbReference>
<dbReference type="FunFam" id="3.30.565.10:FF:000006">
    <property type="entry name" value="Sensor histidine kinase WalK"/>
    <property type="match status" value="1"/>
</dbReference>
<dbReference type="Pfam" id="PF00512">
    <property type="entry name" value="HisKA"/>
    <property type="match status" value="1"/>
</dbReference>
<dbReference type="CDD" id="cd00082">
    <property type="entry name" value="HisKA"/>
    <property type="match status" value="1"/>
</dbReference>
<evidence type="ECO:0000256" key="13">
    <source>
        <dbReference type="PROSITE-ProRule" id="PRU00169"/>
    </source>
</evidence>
<keyword evidence="18" id="KW-1185">Reference proteome</keyword>
<dbReference type="PROSITE" id="PS50109">
    <property type="entry name" value="HIS_KIN"/>
    <property type="match status" value="1"/>
</dbReference>
<comment type="caution">
    <text evidence="17">The sequence shown here is derived from an EMBL/GenBank/DDBJ whole genome shotgun (WGS) entry which is preliminary data.</text>
</comment>
<dbReference type="Pfam" id="PF02518">
    <property type="entry name" value="HATPase_c"/>
    <property type="match status" value="1"/>
</dbReference>
<feature type="transmembrane region" description="Helical" evidence="14">
    <location>
        <begin position="86"/>
        <end position="106"/>
    </location>
</feature>
<keyword evidence="7" id="KW-0547">Nucleotide-binding</keyword>
<dbReference type="SUPFAM" id="SSF52172">
    <property type="entry name" value="CheY-like"/>
    <property type="match status" value="1"/>
</dbReference>
<dbReference type="Proteomes" id="UP000316095">
    <property type="component" value="Unassembled WGS sequence"/>
</dbReference>
<dbReference type="Gene3D" id="1.20.120.620">
    <property type="entry name" value="Backbone structure of the membrane domain of e. Coli histidine kinase receptor kdpd"/>
    <property type="match status" value="1"/>
</dbReference>
<dbReference type="SMART" id="SM00448">
    <property type="entry name" value="REC"/>
    <property type="match status" value="1"/>
</dbReference>
<keyword evidence="5 17" id="KW-0808">Transferase</keyword>
<feature type="transmembrane region" description="Helical" evidence="14">
    <location>
        <begin position="9"/>
        <end position="27"/>
    </location>
</feature>
<evidence type="ECO:0000256" key="6">
    <source>
        <dbReference type="ARBA" id="ARBA00022692"/>
    </source>
</evidence>
<sequence>MDSVTKERILRYSVAVFSTIIATILRMELDPWIGDRVPFGTYLLSVLLTASIAGTGPAIASLFLGILAATIYILPQTQGTYFAAPGDLLALGIYAIVGAATISLFYSTTRQNRVRCKQLEQIEILTAELKIADRRKDEFLALLAHELRNPLAPIRNGLLLLQQEEMDIKEHKSVVKTMSRQLTQLVNIVDDLLDVSRFVHGKIRLELKHIDLRDLVEFALCQAKTAMEERHHHVQILLPASKVIVNGDRNRITQIITNLLTNSAKYTPREGRIQVILEKNADDATIKVVDNGIGISKEMQQHIFELFTRSDVAVQRDQGGLGLGLPIARQFALMHGGRLNVVSNGTDQGSRFEFSIPLVKEVQVKGLKIESDSSSGLFPKLPAPEEAPVEFYDQKVLIVDDNVDAAQTMSSLLSFYNFDTAICHDGFEALRMAETQHPGIILLDIGMPGMDGYELARRLRQEYGETPLTMIAVTGWGDESDKQKSREAGIDHHLVKPVDPDKLTDLMRKASTVSKNA</sequence>
<dbReference type="PRINTS" id="PR00344">
    <property type="entry name" value="BCTRLSENSOR"/>
</dbReference>
<dbReference type="InterPro" id="IPR001789">
    <property type="entry name" value="Sig_transdc_resp-reg_receiver"/>
</dbReference>
<comment type="catalytic activity">
    <reaction evidence="1">
        <text>ATP + protein L-histidine = ADP + protein N-phospho-L-histidine.</text>
        <dbReference type="EC" id="2.7.13.3"/>
    </reaction>
</comment>
<protein>
    <recommendedName>
        <fullName evidence="3">histidine kinase</fullName>
        <ecNumber evidence="3">2.7.13.3</ecNumber>
    </recommendedName>
</protein>
<dbReference type="InterPro" id="IPR038318">
    <property type="entry name" value="KdpD_sf"/>
</dbReference>
<evidence type="ECO:0000256" key="5">
    <source>
        <dbReference type="ARBA" id="ARBA00022679"/>
    </source>
</evidence>
<feature type="modified residue" description="4-aspartylphosphate" evidence="13">
    <location>
        <position position="444"/>
    </location>
</feature>
<evidence type="ECO:0000256" key="14">
    <source>
        <dbReference type="SAM" id="Phobius"/>
    </source>
</evidence>
<name>A0A5C5XJG8_9PLAN</name>
<dbReference type="PANTHER" id="PTHR43547:SF2">
    <property type="entry name" value="HYBRID SIGNAL TRANSDUCTION HISTIDINE KINASE C"/>
    <property type="match status" value="1"/>
</dbReference>
<dbReference type="Gene3D" id="1.10.287.130">
    <property type="match status" value="1"/>
</dbReference>
<dbReference type="GO" id="GO:0000155">
    <property type="term" value="F:phosphorelay sensor kinase activity"/>
    <property type="evidence" value="ECO:0007669"/>
    <property type="project" value="InterPro"/>
</dbReference>
<dbReference type="InterPro" id="IPR003661">
    <property type="entry name" value="HisK_dim/P_dom"/>
</dbReference>
<feature type="domain" description="Histidine kinase" evidence="15">
    <location>
        <begin position="142"/>
        <end position="360"/>
    </location>
</feature>
<evidence type="ECO:0000256" key="8">
    <source>
        <dbReference type="ARBA" id="ARBA00022777"/>
    </source>
</evidence>
<organism evidence="17 18">
    <name type="scientific">Rubinisphaera italica</name>
    <dbReference type="NCBI Taxonomy" id="2527969"/>
    <lineage>
        <taxon>Bacteria</taxon>
        <taxon>Pseudomonadati</taxon>
        <taxon>Planctomycetota</taxon>
        <taxon>Planctomycetia</taxon>
        <taxon>Planctomycetales</taxon>
        <taxon>Planctomycetaceae</taxon>
        <taxon>Rubinisphaera</taxon>
    </lineage>
</organism>
<keyword evidence="9" id="KW-0067">ATP-binding</keyword>
<feature type="transmembrane region" description="Helical" evidence="14">
    <location>
        <begin position="47"/>
        <end position="74"/>
    </location>
</feature>
<keyword evidence="11" id="KW-0902">Two-component regulatory system</keyword>
<dbReference type="AlphaFoldDB" id="A0A5C5XJG8"/>
<evidence type="ECO:0000256" key="12">
    <source>
        <dbReference type="ARBA" id="ARBA00023136"/>
    </source>
</evidence>
<dbReference type="Pfam" id="PF00072">
    <property type="entry name" value="Response_reg"/>
    <property type="match status" value="1"/>
</dbReference>
<dbReference type="InterPro" id="IPR036097">
    <property type="entry name" value="HisK_dim/P_sf"/>
</dbReference>
<dbReference type="PANTHER" id="PTHR43547">
    <property type="entry name" value="TWO-COMPONENT HISTIDINE KINASE"/>
    <property type="match status" value="1"/>
</dbReference>
<dbReference type="EC" id="2.7.13.3" evidence="3"/>
<dbReference type="SUPFAM" id="SSF55874">
    <property type="entry name" value="ATPase domain of HSP90 chaperone/DNA topoisomerase II/histidine kinase"/>
    <property type="match status" value="1"/>
</dbReference>
<keyword evidence="10 14" id="KW-1133">Transmembrane helix</keyword>
<dbReference type="SMART" id="SM00388">
    <property type="entry name" value="HisKA"/>
    <property type="match status" value="1"/>
</dbReference>
<evidence type="ECO:0000313" key="17">
    <source>
        <dbReference type="EMBL" id="TWT62255.1"/>
    </source>
</evidence>
<proteinExistence type="predicted"/>
<evidence type="ECO:0000256" key="4">
    <source>
        <dbReference type="ARBA" id="ARBA00022553"/>
    </source>
</evidence>
<evidence type="ECO:0000259" key="15">
    <source>
        <dbReference type="PROSITE" id="PS50109"/>
    </source>
</evidence>
<dbReference type="CDD" id="cd00075">
    <property type="entry name" value="HATPase"/>
    <property type="match status" value="1"/>
</dbReference>
<reference evidence="17 18" key="1">
    <citation type="submission" date="2019-02" db="EMBL/GenBank/DDBJ databases">
        <title>Deep-cultivation of Planctomycetes and their phenomic and genomic characterization uncovers novel biology.</title>
        <authorList>
            <person name="Wiegand S."/>
            <person name="Jogler M."/>
            <person name="Boedeker C."/>
            <person name="Pinto D."/>
            <person name="Vollmers J."/>
            <person name="Rivas-Marin E."/>
            <person name="Kohn T."/>
            <person name="Peeters S.H."/>
            <person name="Heuer A."/>
            <person name="Rast P."/>
            <person name="Oberbeckmann S."/>
            <person name="Bunk B."/>
            <person name="Jeske O."/>
            <person name="Meyerdierks A."/>
            <person name="Storesund J.E."/>
            <person name="Kallscheuer N."/>
            <person name="Luecker S."/>
            <person name="Lage O.M."/>
            <person name="Pohl T."/>
            <person name="Merkel B.J."/>
            <person name="Hornburger P."/>
            <person name="Mueller R.-W."/>
            <person name="Bruemmer F."/>
            <person name="Labrenz M."/>
            <person name="Spormann A.M."/>
            <person name="Op Den Camp H."/>
            <person name="Overmann J."/>
            <person name="Amann R."/>
            <person name="Jetten M.S.M."/>
            <person name="Mascher T."/>
            <person name="Medema M.H."/>
            <person name="Devos D.P."/>
            <person name="Kaster A.-K."/>
            <person name="Ovreas L."/>
            <person name="Rohde M."/>
            <person name="Galperin M.Y."/>
            <person name="Jogler C."/>
        </authorList>
    </citation>
    <scope>NUCLEOTIDE SEQUENCE [LARGE SCALE GENOMIC DNA]</scope>
    <source>
        <strain evidence="17 18">Pan54</strain>
    </source>
</reference>
<dbReference type="Pfam" id="PF13493">
    <property type="entry name" value="DUF4118"/>
    <property type="match status" value="1"/>
</dbReference>
<keyword evidence="12 14" id="KW-0472">Membrane</keyword>
<evidence type="ECO:0000256" key="10">
    <source>
        <dbReference type="ARBA" id="ARBA00022989"/>
    </source>
</evidence>
<dbReference type="SMART" id="SM00387">
    <property type="entry name" value="HATPase_c"/>
    <property type="match status" value="1"/>
</dbReference>
<comment type="subcellular location">
    <subcellularLocation>
        <location evidence="2">Membrane</location>
        <topology evidence="2">Multi-pass membrane protein</topology>
    </subcellularLocation>
</comment>
<dbReference type="GO" id="GO:0016020">
    <property type="term" value="C:membrane"/>
    <property type="evidence" value="ECO:0007669"/>
    <property type="project" value="UniProtKB-SubCell"/>
</dbReference>
<evidence type="ECO:0000256" key="2">
    <source>
        <dbReference type="ARBA" id="ARBA00004141"/>
    </source>
</evidence>
<dbReference type="InterPro" id="IPR036890">
    <property type="entry name" value="HATPase_C_sf"/>
</dbReference>
<dbReference type="OrthoDB" id="9809348at2"/>
<dbReference type="InterPro" id="IPR003594">
    <property type="entry name" value="HATPase_dom"/>
</dbReference>
<evidence type="ECO:0000256" key="11">
    <source>
        <dbReference type="ARBA" id="ARBA00023012"/>
    </source>
</evidence>
<evidence type="ECO:0000256" key="3">
    <source>
        <dbReference type="ARBA" id="ARBA00012438"/>
    </source>
</evidence>
<dbReference type="SUPFAM" id="SSF47384">
    <property type="entry name" value="Homodimeric domain of signal transducing histidine kinase"/>
    <property type="match status" value="1"/>
</dbReference>
<dbReference type="PROSITE" id="PS50110">
    <property type="entry name" value="RESPONSE_REGULATORY"/>
    <property type="match status" value="1"/>
</dbReference>
<feature type="domain" description="Response regulatory" evidence="16">
    <location>
        <begin position="395"/>
        <end position="511"/>
    </location>
</feature>
<dbReference type="InterPro" id="IPR011006">
    <property type="entry name" value="CheY-like_superfamily"/>
</dbReference>
<keyword evidence="6 14" id="KW-0812">Transmembrane</keyword>
<keyword evidence="4 13" id="KW-0597">Phosphoprotein</keyword>
<dbReference type="Gene3D" id="3.30.565.10">
    <property type="entry name" value="Histidine kinase-like ATPase, C-terminal domain"/>
    <property type="match status" value="1"/>
</dbReference>
<dbReference type="CDD" id="cd17580">
    <property type="entry name" value="REC_2_DhkD-like"/>
    <property type="match status" value="1"/>
</dbReference>
<evidence type="ECO:0000256" key="1">
    <source>
        <dbReference type="ARBA" id="ARBA00000085"/>
    </source>
</evidence>
<gene>
    <name evidence="17" type="primary">luxQ_2</name>
    <name evidence="17" type="ORF">Pan54_29960</name>
</gene>
<evidence type="ECO:0000256" key="9">
    <source>
        <dbReference type="ARBA" id="ARBA00022840"/>
    </source>
</evidence>
<dbReference type="InterPro" id="IPR025201">
    <property type="entry name" value="KdpD_TM"/>
</dbReference>
<keyword evidence="8 17" id="KW-0418">Kinase</keyword>
<evidence type="ECO:0000256" key="7">
    <source>
        <dbReference type="ARBA" id="ARBA00022741"/>
    </source>
</evidence>
<dbReference type="Gene3D" id="3.40.50.2300">
    <property type="match status" value="1"/>
</dbReference>
<accession>A0A5C5XJG8</accession>
<dbReference type="EMBL" id="SJPG01000001">
    <property type="protein sequence ID" value="TWT62255.1"/>
    <property type="molecule type" value="Genomic_DNA"/>
</dbReference>
<evidence type="ECO:0000259" key="16">
    <source>
        <dbReference type="PROSITE" id="PS50110"/>
    </source>
</evidence>
<dbReference type="RefSeq" id="WP_146504136.1">
    <property type="nucleotide sequence ID" value="NZ_SJPG01000001.1"/>
</dbReference>
<dbReference type="GO" id="GO:0005524">
    <property type="term" value="F:ATP binding"/>
    <property type="evidence" value="ECO:0007669"/>
    <property type="project" value="UniProtKB-KW"/>
</dbReference>
<evidence type="ECO:0000313" key="18">
    <source>
        <dbReference type="Proteomes" id="UP000316095"/>
    </source>
</evidence>
<dbReference type="InterPro" id="IPR005467">
    <property type="entry name" value="His_kinase_dom"/>
</dbReference>